<dbReference type="Proteomes" id="UP001597387">
    <property type="component" value="Unassembled WGS sequence"/>
</dbReference>
<comment type="caution">
    <text evidence="2">The sequence shown here is derived from an EMBL/GenBank/DDBJ whole genome shotgun (WGS) entry which is preliminary data.</text>
</comment>
<evidence type="ECO:0000256" key="1">
    <source>
        <dbReference type="SAM" id="Phobius"/>
    </source>
</evidence>
<evidence type="ECO:0000313" key="2">
    <source>
        <dbReference type="EMBL" id="MFD2162606.1"/>
    </source>
</evidence>
<feature type="transmembrane region" description="Helical" evidence="1">
    <location>
        <begin position="12"/>
        <end position="32"/>
    </location>
</feature>
<dbReference type="EMBL" id="JBHUHZ010000001">
    <property type="protein sequence ID" value="MFD2162606.1"/>
    <property type="molecule type" value="Genomic_DNA"/>
</dbReference>
<keyword evidence="1" id="KW-0472">Membrane</keyword>
<sequence>MKKLFYKGRFFFIPLGIAACLSLVSVIVMLLWNNLLPDIMNVSAISFWQAMGIFILCKILFGFGGGRHKGGPSWINRCKNMSPEEKEKFRAEMKERMCFMRNKHSGNKNEHTEQQNS</sequence>
<protein>
    <submittedName>
        <fullName evidence="2">Uncharacterized protein</fullName>
    </submittedName>
</protein>
<gene>
    <name evidence="2" type="ORF">ACFSJU_09405</name>
</gene>
<reference evidence="3" key="1">
    <citation type="journal article" date="2019" name="Int. J. Syst. Evol. Microbiol.">
        <title>The Global Catalogue of Microorganisms (GCM) 10K type strain sequencing project: providing services to taxonomists for standard genome sequencing and annotation.</title>
        <authorList>
            <consortium name="The Broad Institute Genomics Platform"/>
            <consortium name="The Broad Institute Genome Sequencing Center for Infectious Disease"/>
            <person name="Wu L."/>
            <person name="Ma J."/>
        </authorList>
    </citation>
    <scope>NUCLEOTIDE SEQUENCE [LARGE SCALE GENOMIC DNA]</scope>
    <source>
        <strain evidence="3">KCTC 42217</strain>
    </source>
</reference>
<evidence type="ECO:0000313" key="3">
    <source>
        <dbReference type="Proteomes" id="UP001597387"/>
    </source>
</evidence>
<dbReference type="RefSeq" id="WP_255903275.1">
    <property type="nucleotide sequence ID" value="NZ_JAFMZO010000003.1"/>
</dbReference>
<proteinExistence type="predicted"/>
<accession>A0ABW4ZLE7</accession>
<keyword evidence="3" id="KW-1185">Reference proteome</keyword>
<feature type="transmembrane region" description="Helical" evidence="1">
    <location>
        <begin position="44"/>
        <end position="63"/>
    </location>
</feature>
<organism evidence="2 3">
    <name type="scientific">Paradesertivirga mongoliensis</name>
    <dbReference type="NCBI Taxonomy" id="2100740"/>
    <lineage>
        <taxon>Bacteria</taxon>
        <taxon>Pseudomonadati</taxon>
        <taxon>Bacteroidota</taxon>
        <taxon>Sphingobacteriia</taxon>
        <taxon>Sphingobacteriales</taxon>
        <taxon>Sphingobacteriaceae</taxon>
        <taxon>Paradesertivirga</taxon>
    </lineage>
</organism>
<dbReference type="PROSITE" id="PS51257">
    <property type="entry name" value="PROKAR_LIPOPROTEIN"/>
    <property type="match status" value="1"/>
</dbReference>
<keyword evidence="1" id="KW-0812">Transmembrane</keyword>
<name>A0ABW4ZLE7_9SPHI</name>
<keyword evidence="1" id="KW-1133">Transmembrane helix</keyword>